<keyword evidence="4" id="KW-1185">Reference proteome</keyword>
<name>A0AAV3U6M2_9ALTE</name>
<comment type="subcellular location">
    <subcellularLocation>
        <location evidence="1">Cytoplasm</location>
    </subcellularLocation>
</comment>
<dbReference type="AlphaFoldDB" id="A0AAV3U6M2"/>
<dbReference type="InterPro" id="IPR016867">
    <property type="entry name" value="GcvR"/>
</dbReference>
<accession>A0AAV3U6M2</accession>
<evidence type="ECO:0000313" key="4">
    <source>
        <dbReference type="Proteomes" id="UP001409585"/>
    </source>
</evidence>
<sequence>MTVIADDRPGVVEVLADVIASNKGNWLESQLAHLHGKFSGIVAIAVQEKDLGQLQGALQKLSQQGFAISSQLVEKQPTRNSAQPFKLTIVGPDRPGIIREVSKALAKRGINLVELSSECSSMPWSGEPMFTAHGQAHMPQDVNLAELGDALDTIAEELGLDIAFEDRQEA</sequence>
<dbReference type="InterPro" id="IPR045865">
    <property type="entry name" value="ACT-like_dom_sf"/>
</dbReference>
<dbReference type="Pfam" id="PF01842">
    <property type="entry name" value="ACT"/>
    <property type="match status" value="1"/>
</dbReference>
<dbReference type="PANTHER" id="PTHR34875:SF6">
    <property type="entry name" value="UPF0237 PROTEIN MJ1558"/>
    <property type="match status" value="1"/>
</dbReference>
<dbReference type="InterPro" id="IPR050990">
    <property type="entry name" value="UPF0237/GcvR_regulator"/>
</dbReference>
<reference evidence="4" key="1">
    <citation type="journal article" date="2019" name="Int. J. Syst. Evol. Microbiol.">
        <title>The Global Catalogue of Microorganisms (GCM) 10K type strain sequencing project: providing services to taxonomists for standard genome sequencing and annotation.</title>
        <authorList>
            <consortium name="The Broad Institute Genomics Platform"/>
            <consortium name="The Broad Institute Genome Sequencing Center for Infectious Disease"/>
            <person name="Wu L."/>
            <person name="Ma J."/>
        </authorList>
    </citation>
    <scope>NUCLEOTIDE SEQUENCE [LARGE SCALE GENOMIC DNA]</scope>
    <source>
        <strain evidence="4">JCM 19134</strain>
    </source>
</reference>
<dbReference type="Pfam" id="PF13740">
    <property type="entry name" value="ACT_6"/>
    <property type="match status" value="1"/>
</dbReference>
<dbReference type="PROSITE" id="PS51671">
    <property type="entry name" value="ACT"/>
    <property type="match status" value="2"/>
</dbReference>
<keyword evidence="1" id="KW-0963">Cytoplasm</keyword>
<dbReference type="Proteomes" id="UP001409585">
    <property type="component" value="Unassembled WGS sequence"/>
</dbReference>
<dbReference type="GO" id="GO:0005737">
    <property type="term" value="C:cytoplasm"/>
    <property type="evidence" value="ECO:0007669"/>
    <property type="project" value="UniProtKB-SubCell"/>
</dbReference>
<dbReference type="InterPro" id="IPR002912">
    <property type="entry name" value="ACT_dom"/>
</dbReference>
<evidence type="ECO:0000256" key="1">
    <source>
        <dbReference type="PIRNR" id="PIRNR028103"/>
    </source>
</evidence>
<feature type="domain" description="ACT" evidence="2">
    <location>
        <begin position="1"/>
        <end position="75"/>
    </location>
</feature>
<feature type="domain" description="ACT" evidence="2">
    <location>
        <begin position="86"/>
        <end position="165"/>
    </location>
</feature>
<gene>
    <name evidence="3" type="ORF">GCM10025791_34750</name>
</gene>
<dbReference type="SUPFAM" id="SSF55021">
    <property type="entry name" value="ACT-like"/>
    <property type="match status" value="2"/>
</dbReference>
<protein>
    <recommendedName>
        <fullName evidence="1">Glycine cleavage system transcriptional repressor</fullName>
    </recommendedName>
</protein>
<evidence type="ECO:0000313" key="3">
    <source>
        <dbReference type="EMBL" id="GAA4951343.1"/>
    </source>
</evidence>
<dbReference type="GO" id="GO:0006355">
    <property type="term" value="P:regulation of DNA-templated transcription"/>
    <property type="evidence" value="ECO:0007669"/>
    <property type="project" value="UniProtKB-UniRule"/>
</dbReference>
<evidence type="ECO:0000259" key="2">
    <source>
        <dbReference type="PROSITE" id="PS51671"/>
    </source>
</evidence>
<keyword evidence="1" id="KW-0804">Transcription</keyword>
<keyword evidence="1" id="KW-0678">Repressor</keyword>
<dbReference type="Gene3D" id="3.30.70.260">
    <property type="match status" value="2"/>
</dbReference>
<dbReference type="PIRSF" id="PIRSF028103">
    <property type="entry name" value="GcvR"/>
    <property type="match status" value="1"/>
</dbReference>
<dbReference type="EMBL" id="BAABLX010000029">
    <property type="protein sequence ID" value="GAA4951343.1"/>
    <property type="molecule type" value="Genomic_DNA"/>
</dbReference>
<proteinExistence type="predicted"/>
<comment type="caution">
    <text evidence="3">The sequence shown here is derived from an EMBL/GenBank/DDBJ whole genome shotgun (WGS) entry which is preliminary data.</text>
</comment>
<dbReference type="PANTHER" id="PTHR34875">
    <property type="entry name" value="UPF0237 PROTEIN MJ1558"/>
    <property type="match status" value="1"/>
</dbReference>
<dbReference type="CDD" id="cd04869">
    <property type="entry name" value="ACT_GcvR_2"/>
    <property type="match status" value="1"/>
</dbReference>
<organism evidence="3 4">
    <name type="scientific">Halioxenophilus aromaticivorans</name>
    <dbReference type="NCBI Taxonomy" id="1306992"/>
    <lineage>
        <taxon>Bacteria</taxon>
        <taxon>Pseudomonadati</taxon>
        <taxon>Pseudomonadota</taxon>
        <taxon>Gammaproteobacteria</taxon>
        <taxon>Alteromonadales</taxon>
        <taxon>Alteromonadaceae</taxon>
        <taxon>Halioxenophilus</taxon>
    </lineage>
</organism>